<dbReference type="InterPro" id="IPR052161">
    <property type="entry name" value="Mycobact_Acyl-CoA_DH"/>
</dbReference>
<evidence type="ECO:0000313" key="10">
    <source>
        <dbReference type="EMBL" id="MEU3783941.1"/>
    </source>
</evidence>
<dbReference type="SUPFAM" id="SSF56645">
    <property type="entry name" value="Acyl-CoA dehydrogenase NM domain-like"/>
    <property type="match status" value="1"/>
</dbReference>
<dbReference type="InterPro" id="IPR009100">
    <property type="entry name" value="AcylCoA_DH/oxidase_NM_dom_sf"/>
</dbReference>
<evidence type="ECO:0000256" key="3">
    <source>
        <dbReference type="ARBA" id="ARBA00022630"/>
    </source>
</evidence>
<dbReference type="Pfam" id="PF02770">
    <property type="entry name" value="Acyl-CoA_dh_M"/>
    <property type="match status" value="1"/>
</dbReference>
<gene>
    <name evidence="10" type="ORF">AB0E89_25920</name>
</gene>
<name>A0ABV2ZN08_9ACTN</name>
<evidence type="ECO:0000256" key="2">
    <source>
        <dbReference type="ARBA" id="ARBA00009347"/>
    </source>
</evidence>
<accession>A0ABV2ZN08</accession>
<feature type="domain" description="Acyl-CoA dehydrogenase/oxidase C-terminal" evidence="7">
    <location>
        <begin position="245"/>
        <end position="393"/>
    </location>
</feature>
<dbReference type="InterPro" id="IPR009075">
    <property type="entry name" value="AcylCo_DH/oxidase_C"/>
</dbReference>
<dbReference type="PANTHER" id="PTHR43292:SF4">
    <property type="entry name" value="ACYL-COA DEHYDROGENASE FADE34"/>
    <property type="match status" value="1"/>
</dbReference>
<dbReference type="InterPro" id="IPR036250">
    <property type="entry name" value="AcylCo_DH-like_C"/>
</dbReference>
<comment type="similarity">
    <text evidence="2 6">Belongs to the acyl-CoA dehydrogenase family.</text>
</comment>
<evidence type="ECO:0000259" key="8">
    <source>
        <dbReference type="Pfam" id="PF02770"/>
    </source>
</evidence>
<protein>
    <submittedName>
        <fullName evidence="10">Acyl-CoA dehydrogenase family protein</fullName>
    </submittedName>
</protein>
<comment type="caution">
    <text evidence="10">The sequence shown here is derived from an EMBL/GenBank/DDBJ whole genome shotgun (WGS) entry which is preliminary data.</text>
</comment>
<feature type="domain" description="Acyl-CoA dehydrogenase/oxidase N-terminal" evidence="9">
    <location>
        <begin position="62"/>
        <end position="132"/>
    </location>
</feature>
<comment type="cofactor">
    <cofactor evidence="1 6">
        <name>FAD</name>
        <dbReference type="ChEBI" id="CHEBI:57692"/>
    </cofactor>
</comment>
<evidence type="ECO:0000256" key="1">
    <source>
        <dbReference type="ARBA" id="ARBA00001974"/>
    </source>
</evidence>
<dbReference type="SUPFAM" id="SSF47203">
    <property type="entry name" value="Acyl-CoA dehydrogenase C-terminal domain-like"/>
    <property type="match status" value="1"/>
</dbReference>
<keyword evidence="4 6" id="KW-0274">FAD</keyword>
<dbReference type="InterPro" id="IPR013786">
    <property type="entry name" value="AcylCoA_DH/ox_N"/>
</dbReference>
<proteinExistence type="inferred from homology"/>
<evidence type="ECO:0000256" key="4">
    <source>
        <dbReference type="ARBA" id="ARBA00022827"/>
    </source>
</evidence>
<feature type="domain" description="Acyl-CoA oxidase/dehydrogenase middle" evidence="8">
    <location>
        <begin position="139"/>
        <end position="227"/>
    </location>
</feature>
<dbReference type="Pfam" id="PF02771">
    <property type="entry name" value="Acyl-CoA_dh_N"/>
    <property type="match status" value="1"/>
</dbReference>
<dbReference type="Gene3D" id="1.10.540.10">
    <property type="entry name" value="Acyl-CoA dehydrogenase/oxidase, N-terminal domain"/>
    <property type="match status" value="1"/>
</dbReference>
<keyword evidence="5 6" id="KW-0560">Oxidoreductase</keyword>
<dbReference type="Gene3D" id="2.40.110.10">
    <property type="entry name" value="Butyryl-CoA Dehydrogenase, subunit A, domain 2"/>
    <property type="match status" value="1"/>
</dbReference>
<dbReference type="RefSeq" id="WP_361705251.1">
    <property type="nucleotide sequence ID" value="NZ_JBEZVE010000014.1"/>
</dbReference>
<dbReference type="InterPro" id="IPR006091">
    <property type="entry name" value="Acyl-CoA_Oxase/DH_mid-dom"/>
</dbReference>
<dbReference type="PANTHER" id="PTHR43292">
    <property type="entry name" value="ACYL-COA DEHYDROGENASE"/>
    <property type="match status" value="1"/>
</dbReference>
<evidence type="ECO:0000256" key="6">
    <source>
        <dbReference type="RuleBase" id="RU362125"/>
    </source>
</evidence>
<dbReference type="EMBL" id="JBEZVE010000014">
    <property type="protein sequence ID" value="MEU3783941.1"/>
    <property type="molecule type" value="Genomic_DNA"/>
</dbReference>
<dbReference type="Pfam" id="PF00441">
    <property type="entry name" value="Acyl-CoA_dh_1"/>
    <property type="match status" value="1"/>
</dbReference>
<dbReference type="Proteomes" id="UP001550739">
    <property type="component" value="Unassembled WGS sequence"/>
</dbReference>
<evidence type="ECO:0000256" key="5">
    <source>
        <dbReference type="ARBA" id="ARBA00023002"/>
    </source>
</evidence>
<dbReference type="InterPro" id="IPR046373">
    <property type="entry name" value="Acyl-CoA_Oxase/DH_mid-dom_sf"/>
</dbReference>
<evidence type="ECO:0000259" key="7">
    <source>
        <dbReference type="Pfam" id="PF00441"/>
    </source>
</evidence>
<evidence type="ECO:0000259" key="9">
    <source>
        <dbReference type="Pfam" id="PF02771"/>
    </source>
</evidence>
<reference evidence="10 11" key="1">
    <citation type="submission" date="2024-06" db="EMBL/GenBank/DDBJ databases">
        <title>The Natural Products Discovery Center: Release of the First 8490 Sequenced Strains for Exploring Actinobacteria Biosynthetic Diversity.</title>
        <authorList>
            <person name="Kalkreuter E."/>
            <person name="Kautsar S.A."/>
            <person name="Yang D."/>
            <person name="Bader C.D."/>
            <person name="Teijaro C.N."/>
            <person name="Fluegel L."/>
            <person name="Davis C.M."/>
            <person name="Simpson J.R."/>
            <person name="Lauterbach L."/>
            <person name="Steele A.D."/>
            <person name="Gui C."/>
            <person name="Meng S."/>
            <person name="Li G."/>
            <person name="Viehrig K."/>
            <person name="Ye F."/>
            <person name="Su P."/>
            <person name="Kiefer A.F."/>
            <person name="Nichols A."/>
            <person name="Cepeda A.J."/>
            <person name="Yan W."/>
            <person name="Fan B."/>
            <person name="Jiang Y."/>
            <person name="Adhikari A."/>
            <person name="Zheng C.-J."/>
            <person name="Schuster L."/>
            <person name="Cowan T.M."/>
            <person name="Smanski M.J."/>
            <person name="Chevrette M.G."/>
            <person name="De Carvalho L.P.S."/>
            <person name="Shen B."/>
        </authorList>
    </citation>
    <scope>NUCLEOTIDE SEQUENCE [LARGE SCALE GENOMIC DNA]</scope>
    <source>
        <strain evidence="10 11">NPDC033843</strain>
    </source>
</reference>
<sequence>MSQPDPDAWRTQVRQWLAGVLEPARAPQSATGAADLAVFHNLPEDEERLLLERCRVYQRARFDAGYQALTLPEDKGGAGLTAAHVAAFAEEESAFEVPPSTELISVTVRLVGMAVSLFGTAEQRDTYARAFLRTDLLACQLFSEPGAGSDLAALRTRARQEGDEWVIDGQKVWTSGAHFADYGLLLARTDPDVVKQAGITAFLVPMDATGVEVRPIRQMSGGASFNEVFLSGVRVPDRLRIGRPGQGWEVATTTLAFERTASGGGNRRKGGTFADVLALARSLGRTEDVLVRQRLADLYVRAALRAATVDRVARTSAAGGRPGPEASLTKLMASDLLTRTGQVAAELMGARISADTGEAGTFAWAQHLLGAPGYRLAGGTDQIQRNLIGERVLKLPPEPRVDRLPFSQLPGN</sequence>
<organism evidence="10 11">
    <name type="scientific">Streptomyces sp. 900129855</name>
    <dbReference type="NCBI Taxonomy" id="3155129"/>
    <lineage>
        <taxon>Bacteria</taxon>
        <taxon>Bacillati</taxon>
        <taxon>Actinomycetota</taxon>
        <taxon>Actinomycetes</taxon>
        <taxon>Kitasatosporales</taxon>
        <taxon>Streptomycetaceae</taxon>
        <taxon>Streptomyces</taxon>
    </lineage>
</organism>
<keyword evidence="11" id="KW-1185">Reference proteome</keyword>
<dbReference type="InterPro" id="IPR037069">
    <property type="entry name" value="AcylCoA_DH/ox_N_sf"/>
</dbReference>
<keyword evidence="3 6" id="KW-0285">Flavoprotein</keyword>
<dbReference type="Gene3D" id="1.20.140.10">
    <property type="entry name" value="Butyryl-CoA Dehydrogenase, subunit A, domain 3"/>
    <property type="match status" value="1"/>
</dbReference>
<evidence type="ECO:0000313" key="11">
    <source>
        <dbReference type="Proteomes" id="UP001550739"/>
    </source>
</evidence>